<dbReference type="EMBL" id="BOMM01000070">
    <property type="protein sequence ID" value="GIE15649.1"/>
    <property type="molecule type" value="Genomic_DNA"/>
</dbReference>
<evidence type="ECO:0000256" key="1">
    <source>
        <dbReference type="SAM" id="MobiDB-lite"/>
    </source>
</evidence>
<sequence length="60" mass="6070">MSAGAAAVLGDSVIQDSGDLTADALRSITGREDHPDPGQPGVRITQLLTDPVRPPFGTAG</sequence>
<evidence type="ECO:0000313" key="2">
    <source>
        <dbReference type="EMBL" id="GIE15649.1"/>
    </source>
</evidence>
<evidence type="ECO:0000313" key="3">
    <source>
        <dbReference type="Proteomes" id="UP000598174"/>
    </source>
</evidence>
<proteinExistence type="predicted"/>
<dbReference type="Proteomes" id="UP000598174">
    <property type="component" value="Unassembled WGS sequence"/>
</dbReference>
<feature type="region of interest" description="Disordered" evidence="1">
    <location>
        <begin position="24"/>
        <end position="60"/>
    </location>
</feature>
<keyword evidence="3" id="KW-1185">Reference proteome</keyword>
<protein>
    <submittedName>
        <fullName evidence="2">Uncharacterized protein</fullName>
    </submittedName>
</protein>
<organism evidence="2 3">
    <name type="scientific">Paractinoplanes ferrugineus</name>
    <dbReference type="NCBI Taxonomy" id="113564"/>
    <lineage>
        <taxon>Bacteria</taxon>
        <taxon>Bacillati</taxon>
        <taxon>Actinomycetota</taxon>
        <taxon>Actinomycetes</taxon>
        <taxon>Micromonosporales</taxon>
        <taxon>Micromonosporaceae</taxon>
        <taxon>Paractinoplanes</taxon>
    </lineage>
</organism>
<dbReference type="AlphaFoldDB" id="A0A919MI54"/>
<name>A0A919MI54_9ACTN</name>
<gene>
    <name evidence="2" type="ORF">Afe05nite_74890</name>
</gene>
<accession>A0A919MI54</accession>
<reference evidence="2" key="1">
    <citation type="submission" date="2021-01" db="EMBL/GenBank/DDBJ databases">
        <title>Whole genome shotgun sequence of Actinoplanes ferrugineus NBRC 15555.</title>
        <authorList>
            <person name="Komaki H."/>
            <person name="Tamura T."/>
        </authorList>
    </citation>
    <scope>NUCLEOTIDE SEQUENCE</scope>
    <source>
        <strain evidence="2">NBRC 15555</strain>
    </source>
</reference>
<comment type="caution">
    <text evidence="2">The sequence shown here is derived from an EMBL/GenBank/DDBJ whole genome shotgun (WGS) entry which is preliminary data.</text>
</comment>